<name>A0ABW6NKK6_9NOCA</name>
<protein>
    <submittedName>
        <fullName evidence="1">MSMEG_0570 family nitrogen starvation response protein</fullName>
    </submittedName>
</protein>
<evidence type="ECO:0000313" key="2">
    <source>
        <dbReference type="Proteomes" id="UP001601521"/>
    </source>
</evidence>
<organism evidence="1 2">
    <name type="scientific">Nocardia africana</name>
    <dbReference type="NCBI Taxonomy" id="134964"/>
    <lineage>
        <taxon>Bacteria</taxon>
        <taxon>Bacillati</taxon>
        <taxon>Actinomycetota</taxon>
        <taxon>Actinomycetes</taxon>
        <taxon>Mycobacteriales</taxon>
        <taxon>Nocardiaceae</taxon>
        <taxon>Nocardia</taxon>
    </lineage>
</organism>
<reference evidence="1 2" key="1">
    <citation type="submission" date="2024-10" db="EMBL/GenBank/DDBJ databases">
        <title>The Natural Products Discovery Center: Release of the First 8490 Sequenced Strains for Exploring Actinobacteria Biosynthetic Diversity.</title>
        <authorList>
            <person name="Kalkreuter E."/>
            <person name="Kautsar S.A."/>
            <person name="Yang D."/>
            <person name="Bader C.D."/>
            <person name="Teijaro C.N."/>
            <person name="Fluegel L."/>
            <person name="Davis C.M."/>
            <person name="Simpson J.R."/>
            <person name="Lauterbach L."/>
            <person name="Steele A.D."/>
            <person name="Gui C."/>
            <person name="Meng S."/>
            <person name="Li G."/>
            <person name="Viehrig K."/>
            <person name="Ye F."/>
            <person name="Su P."/>
            <person name="Kiefer A.F."/>
            <person name="Nichols A."/>
            <person name="Cepeda A.J."/>
            <person name="Yan W."/>
            <person name="Fan B."/>
            <person name="Jiang Y."/>
            <person name="Adhikari A."/>
            <person name="Zheng C.-J."/>
            <person name="Schuster L."/>
            <person name="Cowan T.M."/>
            <person name="Smanski M.J."/>
            <person name="Chevrette M.G."/>
            <person name="De Carvalho L.P.S."/>
            <person name="Shen B."/>
        </authorList>
    </citation>
    <scope>NUCLEOTIDE SEQUENCE [LARGE SCALE GENOMIC DNA]</scope>
    <source>
        <strain evidence="1 2">NPDC004550</strain>
    </source>
</reference>
<dbReference type="Proteomes" id="UP001601521">
    <property type="component" value="Unassembled WGS sequence"/>
</dbReference>
<dbReference type="RefSeq" id="WP_387251882.1">
    <property type="nucleotide sequence ID" value="NZ_JBIALX010000006.1"/>
</dbReference>
<evidence type="ECO:0000313" key="1">
    <source>
        <dbReference type="EMBL" id="MFF0455002.1"/>
    </source>
</evidence>
<dbReference type="InterPro" id="IPR023846">
    <property type="entry name" value="CHP04042_MSMEG0570"/>
</dbReference>
<dbReference type="NCBIfam" id="TIGR04042">
    <property type="entry name" value="MSMEG_0570_fam"/>
    <property type="match status" value="1"/>
</dbReference>
<proteinExistence type="predicted"/>
<comment type="caution">
    <text evidence="1">The sequence shown here is derived from an EMBL/GenBank/DDBJ whole genome shotgun (WGS) entry which is preliminary data.</text>
</comment>
<dbReference type="EMBL" id="JBIALX010000006">
    <property type="protein sequence ID" value="MFF0455002.1"/>
    <property type="molecule type" value="Genomic_DNA"/>
</dbReference>
<keyword evidence="2" id="KW-1185">Reference proteome</keyword>
<accession>A0ABW6NKK6</accession>
<sequence>MPEMTFDIRWPDGRVQCCYSPSLVIHDHLTAGAEYPVDEFVRRAATALNLAAERVRERFGFSCTSAMQTLADIESAAETSPRGAVRVLTMAPPSVFAAPSGGKP</sequence>
<gene>
    <name evidence="1" type="ORF">ACFYTH_16690</name>
</gene>